<dbReference type="PANTHER" id="PTHR41335:SF1">
    <property type="entry name" value="MEMBRANE PROTEIN"/>
    <property type="match status" value="1"/>
</dbReference>
<sequence>MSKIFYAIAIVLIALLGVVFAILNAEPVQFNYYFGSTQAPFSLAIIIAMLLGAILGLLAGLGMIMKAKRQVSRLRRSAETTEKEIANLRAIPIKNQH</sequence>
<evidence type="ECO:0000313" key="8">
    <source>
        <dbReference type="EMBL" id="VAW90851.1"/>
    </source>
</evidence>
<dbReference type="Pfam" id="PF06305">
    <property type="entry name" value="LapA_dom"/>
    <property type="match status" value="1"/>
</dbReference>
<accession>A0A3B0ZGU6</accession>
<keyword evidence="1" id="KW-1003">Cell membrane</keyword>
<feature type="transmembrane region" description="Helical" evidence="6">
    <location>
        <begin position="41"/>
        <end position="65"/>
    </location>
</feature>
<evidence type="ECO:0000256" key="5">
    <source>
        <dbReference type="SAM" id="Coils"/>
    </source>
</evidence>
<keyword evidence="2 6" id="KW-0812">Transmembrane</keyword>
<evidence type="ECO:0000256" key="2">
    <source>
        <dbReference type="ARBA" id="ARBA00022692"/>
    </source>
</evidence>
<dbReference type="EMBL" id="UOFR01000007">
    <property type="protein sequence ID" value="VAW90851.1"/>
    <property type="molecule type" value="Genomic_DNA"/>
</dbReference>
<reference evidence="8" key="1">
    <citation type="submission" date="2018-06" db="EMBL/GenBank/DDBJ databases">
        <authorList>
            <person name="Zhirakovskaya E."/>
        </authorList>
    </citation>
    <scope>NUCLEOTIDE SEQUENCE</scope>
</reference>
<keyword evidence="5" id="KW-0175">Coiled coil</keyword>
<evidence type="ECO:0000256" key="1">
    <source>
        <dbReference type="ARBA" id="ARBA00022475"/>
    </source>
</evidence>
<dbReference type="AlphaFoldDB" id="A0A3B0ZGU6"/>
<dbReference type="InterPro" id="IPR010445">
    <property type="entry name" value="LapA_dom"/>
</dbReference>
<dbReference type="GO" id="GO:0005886">
    <property type="term" value="C:plasma membrane"/>
    <property type="evidence" value="ECO:0007669"/>
    <property type="project" value="InterPro"/>
</dbReference>
<gene>
    <name evidence="8" type="ORF">MNBD_GAMMA21-588</name>
</gene>
<evidence type="ECO:0000259" key="7">
    <source>
        <dbReference type="Pfam" id="PF06305"/>
    </source>
</evidence>
<keyword evidence="3 6" id="KW-1133">Transmembrane helix</keyword>
<evidence type="ECO:0000256" key="3">
    <source>
        <dbReference type="ARBA" id="ARBA00022989"/>
    </source>
</evidence>
<feature type="coiled-coil region" evidence="5">
    <location>
        <begin position="64"/>
        <end position="91"/>
    </location>
</feature>
<name>A0A3B0ZGU6_9ZZZZ</name>
<evidence type="ECO:0000256" key="6">
    <source>
        <dbReference type="SAM" id="Phobius"/>
    </source>
</evidence>
<proteinExistence type="predicted"/>
<dbReference type="PANTHER" id="PTHR41335">
    <property type="entry name" value="MEMBRANE PROTEIN-RELATED"/>
    <property type="match status" value="1"/>
</dbReference>
<protein>
    <recommendedName>
        <fullName evidence="7">Lipopolysaccharide assembly protein A domain-containing protein</fullName>
    </recommendedName>
</protein>
<evidence type="ECO:0000256" key="4">
    <source>
        <dbReference type="ARBA" id="ARBA00023136"/>
    </source>
</evidence>
<organism evidence="8">
    <name type="scientific">hydrothermal vent metagenome</name>
    <dbReference type="NCBI Taxonomy" id="652676"/>
    <lineage>
        <taxon>unclassified sequences</taxon>
        <taxon>metagenomes</taxon>
        <taxon>ecological metagenomes</taxon>
    </lineage>
</organism>
<feature type="domain" description="Lipopolysaccharide assembly protein A" evidence="7">
    <location>
        <begin position="23"/>
        <end position="85"/>
    </location>
</feature>
<keyword evidence="4 6" id="KW-0472">Membrane</keyword>